<name>A0A8D2KS61_VARKO</name>
<evidence type="ECO:0000256" key="4">
    <source>
        <dbReference type="SAM" id="Phobius"/>
    </source>
</evidence>
<protein>
    <submittedName>
        <fullName evidence="5">Uncharacterized protein</fullName>
    </submittedName>
</protein>
<dbReference type="InterPro" id="IPR032675">
    <property type="entry name" value="LRR_dom_sf"/>
</dbReference>
<dbReference type="Pfam" id="PF00560">
    <property type="entry name" value="LRR_1"/>
    <property type="match status" value="2"/>
</dbReference>
<evidence type="ECO:0000313" key="6">
    <source>
        <dbReference type="Proteomes" id="UP000694545"/>
    </source>
</evidence>
<dbReference type="Gene3D" id="3.80.10.10">
    <property type="entry name" value="Ribonuclease Inhibitor"/>
    <property type="match status" value="1"/>
</dbReference>
<dbReference type="PROSITE" id="PS51450">
    <property type="entry name" value="LRR"/>
    <property type="match status" value="1"/>
</dbReference>
<keyword evidence="1" id="KW-0433">Leucine-rich repeat</keyword>
<evidence type="ECO:0000256" key="3">
    <source>
        <dbReference type="SAM" id="MobiDB-lite"/>
    </source>
</evidence>
<evidence type="ECO:0000313" key="5">
    <source>
        <dbReference type="Ensembl" id="ENSVKKP00000004115.1"/>
    </source>
</evidence>
<evidence type="ECO:0000256" key="1">
    <source>
        <dbReference type="ARBA" id="ARBA00022614"/>
    </source>
</evidence>
<keyword evidence="4" id="KW-1133">Transmembrane helix</keyword>
<proteinExistence type="predicted"/>
<keyword evidence="2" id="KW-0677">Repeat</keyword>
<accession>A0A8D2KS61</accession>
<dbReference type="SUPFAM" id="SSF52058">
    <property type="entry name" value="L domain-like"/>
    <property type="match status" value="1"/>
</dbReference>
<dbReference type="OMA" id="MIPKDFF"/>
<feature type="transmembrane region" description="Helical" evidence="4">
    <location>
        <begin position="295"/>
        <end position="313"/>
    </location>
</feature>
<dbReference type="Proteomes" id="UP000694545">
    <property type="component" value="Unplaced"/>
</dbReference>
<organism evidence="5 6">
    <name type="scientific">Varanus komodoensis</name>
    <name type="common">Komodo dragon</name>
    <dbReference type="NCBI Taxonomy" id="61221"/>
    <lineage>
        <taxon>Eukaryota</taxon>
        <taxon>Metazoa</taxon>
        <taxon>Chordata</taxon>
        <taxon>Craniata</taxon>
        <taxon>Vertebrata</taxon>
        <taxon>Euteleostomi</taxon>
        <taxon>Lepidosauria</taxon>
        <taxon>Squamata</taxon>
        <taxon>Bifurcata</taxon>
        <taxon>Unidentata</taxon>
        <taxon>Episquamata</taxon>
        <taxon>Toxicofera</taxon>
        <taxon>Anguimorpha</taxon>
        <taxon>Paleoanguimorpha</taxon>
        <taxon>Varanoidea</taxon>
        <taxon>Varanidae</taxon>
        <taxon>Varanus</taxon>
    </lineage>
</organism>
<dbReference type="SMART" id="SM00369">
    <property type="entry name" value="LRR_TYP"/>
    <property type="match status" value="2"/>
</dbReference>
<keyword evidence="4" id="KW-0472">Membrane</keyword>
<dbReference type="AlphaFoldDB" id="A0A8D2KS61"/>
<dbReference type="InterPro" id="IPR003591">
    <property type="entry name" value="Leu-rich_rpt_typical-subtyp"/>
</dbReference>
<evidence type="ECO:0000256" key="2">
    <source>
        <dbReference type="ARBA" id="ARBA00022737"/>
    </source>
</evidence>
<sequence>MEGKWSSTEIGGGGDNLQNAQHKRRNDSASDSSTSRCIHQPLKNLVSNSSVSLDLSRKDLQYLTEDIYKLFNLKHLHLEGNALTVIPEDFFQHLPKLLFQMILFVEQHLLIMKLHIIPFCNVISLTALNLRHCPLEFPPPEVIQKGLPGQLWVKEHSQTERAKITLYSNLFLISIEMAPVEKLNLTDFMKSSLDLSDGWPNEEEMIRFQKLRDELIQDEREEYLNNKMAANESMPLLTRTRTNERISHKSSMSLFPAASSYDLVIQSKRTEEYRLAALKDMKMKQALIEQQRKQVLLALILVLVVLLVLLLPLQSELVVELLQYFNTCAGQKYSKWKLAHLLFPPIPRHFSPKWSKPGNESSGAGLLHRAR</sequence>
<keyword evidence="6" id="KW-1185">Reference proteome</keyword>
<feature type="region of interest" description="Disordered" evidence="3">
    <location>
        <begin position="1"/>
        <end position="35"/>
    </location>
</feature>
<reference evidence="5" key="2">
    <citation type="submission" date="2025-09" db="UniProtKB">
        <authorList>
            <consortium name="Ensembl"/>
        </authorList>
    </citation>
    <scope>IDENTIFICATION</scope>
</reference>
<dbReference type="InterPro" id="IPR001611">
    <property type="entry name" value="Leu-rich_rpt"/>
</dbReference>
<dbReference type="Ensembl" id="ENSVKKT00000004227.1">
    <property type="protein sequence ID" value="ENSVKKP00000004115.1"/>
    <property type="gene ID" value="ENSVKKG00000003069.1"/>
</dbReference>
<keyword evidence="4" id="KW-0812">Transmembrane</keyword>
<reference evidence="5" key="1">
    <citation type="submission" date="2025-08" db="UniProtKB">
        <authorList>
            <consortium name="Ensembl"/>
        </authorList>
    </citation>
    <scope>IDENTIFICATION</scope>
</reference>